<protein>
    <recommendedName>
        <fullName evidence="5">Glycosyltransferase</fullName>
        <ecNumber evidence="5">2.4.1.-</ecNumber>
    </recommendedName>
</protein>
<dbReference type="AlphaFoldDB" id="A0ABD3LX01"/>
<dbReference type="SUPFAM" id="SSF53756">
    <property type="entry name" value="UDP-Glycosyltransferase/glycogen phosphorylase"/>
    <property type="match status" value="1"/>
</dbReference>
<evidence type="ECO:0000256" key="1">
    <source>
        <dbReference type="ARBA" id="ARBA00009995"/>
    </source>
</evidence>
<comment type="similarity">
    <text evidence="1 4">Belongs to the UDP-glycosyltransferase family.</text>
</comment>
<dbReference type="CDD" id="cd03784">
    <property type="entry name" value="GT1_Gtf-like"/>
    <property type="match status" value="1"/>
</dbReference>
<dbReference type="PROSITE" id="PS00375">
    <property type="entry name" value="UDPGT"/>
    <property type="match status" value="1"/>
</dbReference>
<organism evidence="6 7">
    <name type="scientific">Eucalyptus globulus</name>
    <name type="common">Tasmanian blue gum</name>
    <dbReference type="NCBI Taxonomy" id="34317"/>
    <lineage>
        <taxon>Eukaryota</taxon>
        <taxon>Viridiplantae</taxon>
        <taxon>Streptophyta</taxon>
        <taxon>Embryophyta</taxon>
        <taxon>Tracheophyta</taxon>
        <taxon>Spermatophyta</taxon>
        <taxon>Magnoliopsida</taxon>
        <taxon>eudicotyledons</taxon>
        <taxon>Gunneridae</taxon>
        <taxon>Pentapetalae</taxon>
        <taxon>rosids</taxon>
        <taxon>malvids</taxon>
        <taxon>Myrtales</taxon>
        <taxon>Myrtaceae</taxon>
        <taxon>Myrtoideae</taxon>
        <taxon>Eucalypteae</taxon>
        <taxon>Eucalyptus</taxon>
    </lineage>
</organism>
<accession>A0ABD3LX01</accession>
<sequence length="461" mass="51649">MALMDQAQKQHHVLKVAFASQGHMNPMLRLGMKLFSKGIIVKLATTEIARHRMLKYSSAAADSTSGIELIDFDRRTHLDRYMESLAKFGPPNLSNLIKQRYGNPGSADLLCIVANPFVPWVADVAAEHGVPCALLWIQPCALYAIYYRFYNKLNSFQILTCPDMRLELPGLPSLGMQDLPSFVLPNDPFGSIEKLLYEAFQALSMNKFKWVLANSFYELERDVIDSMSELYAIRPVGPLVPPLLLGQDREDDVGIGMWRSDERCIEWLDRQRHSSVIYVSFGSILALPAELMENIATGLKNAKHPFLWVVKPPEWSSKDGEGQLPQGFLDETKEQGLVVPWCPQPRVLSHPAIACFVTHCGWNSILETVCSGVPLIAYPQWTDQPTNAKLLEDVFKIGVRLRSDRKLGKCIEDILASPQSEEFRNNAAALKEVARKVVGHGGSSDRNVQLFVDELIQNASV</sequence>
<keyword evidence="3 4" id="KW-0808">Transferase</keyword>
<evidence type="ECO:0000313" key="6">
    <source>
        <dbReference type="EMBL" id="KAL3755937.1"/>
    </source>
</evidence>
<dbReference type="InterPro" id="IPR002213">
    <property type="entry name" value="UDP_glucos_trans"/>
</dbReference>
<reference evidence="6 7" key="1">
    <citation type="submission" date="2024-11" db="EMBL/GenBank/DDBJ databases">
        <title>Chromosome-level genome assembly of Eucalyptus globulus Labill. provides insights into its genome evolution.</title>
        <authorList>
            <person name="Li X."/>
        </authorList>
    </citation>
    <scope>NUCLEOTIDE SEQUENCE [LARGE SCALE GENOMIC DNA]</scope>
    <source>
        <strain evidence="6">CL2024</strain>
        <tissue evidence="6">Fresh tender leaves</tissue>
    </source>
</reference>
<keyword evidence="7" id="KW-1185">Reference proteome</keyword>
<keyword evidence="2 4" id="KW-0328">Glycosyltransferase</keyword>
<evidence type="ECO:0000256" key="3">
    <source>
        <dbReference type="ARBA" id="ARBA00022679"/>
    </source>
</evidence>
<name>A0ABD3LX01_EUCGL</name>
<dbReference type="GO" id="GO:0035251">
    <property type="term" value="F:UDP-glucosyltransferase activity"/>
    <property type="evidence" value="ECO:0007669"/>
    <property type="project" value="UniProtKB-ARBA"/>
</dbReference>
<evidence type="ECO:0000256" key="2">
    <source>
        <dbReference type="ARBA" id="ARBA00022676"/>
    </source>
</evidence>
<dbReference type="FunFam" id="3.40.50.2000:FF:000078">
    <property type="entry name" value="Glycosyltransferase"/>
    <property type="match status" value="1"/>
</dbReference>
<proteinExistence type="inferred from homology"/>
<evidence type="ECO:0000256" key="4">
    <source>
        <dbReference type="RuleBase" id="RU003718"/>
    </source>
</evidence>
<dbReference type="Proteomes" id="UP001634007">
    <property type="component" value="Unassembled WGS sequence"/>
</dbReference>
<dbReference type="Pfam" id="PF00201">
    <property type="entry name" value="UDPGT"/>
    <property type="match status" value="1"/>
</dbReference>
<evidence type="ECO:0000313" key="7">
    <source>
        <dbReference type="Proteomes" id="UP001634007"/>
    </source>
</evidence>
<comment type="caution">
    <text evidence="6">The sequence shown here is derived from an EMBL/GenBank/DDBJ whole genome shotgun (WGS) entry which is preliminary data.</text>
</comment>
<dbReference type="EMBL" id="JBJKBG010000001">
    <property type="protein sequence ID" value="KAL3755937.1"/>
    <property type="molecule type" value="Genomic_DNA"/>
</dbReference>
<gene>
    <name evidence="6" type="ORF">ACJRO7_002912</name>
</gene>
<dbReference type="PANTHER" id="PTHR11926">
    <property type="entry name" value="GLUCOSYL/GLUCURONOSYL TRANSFERASES"/>
    <property type="match status" value="1"/>
</dbReference>
<dbReference type="EC" id="2.4.1.-" evidence="5"/>
<evidence type="ECO:0000256" key="5">
    <source>
        <dbReference type="RuleBase" id="RU362057"/>
    </source>
</evidence>
<dbReference type="PANTHER" id="PTHR11926:SF1441">
    <property type="entry name" value="GLYCOSYLTRANSFERASE"/>
    <property type="match status" value="1"/>
</dbReference>
<dbReference type="InterPro" id="IPR035595">
    <property type="entry name" value="UDP_glycos_trans_CS"/>
</dbReference>
<dbReference type="Gene3D" id="3.40.50.2000">
    <property type="entry name" value="Glycogen Phosphorylase B"/>
    <property type="match status" value="2"/>
</dbReference>